<feature type="region of interest" description="Disordered" evidence="1">
    <location>
        <begin position="622"/>
        <end position="643"/>
    </location>
</feature>
<protein>
    <recommendedName>
        <fullName evidence="2">DUF7357 domain-containing protein</fullName>
    </recommendedName>
</protein>
<reference evidence="5" key="2">
    <citation type="submission" date="2020-04" db="EMBL/GenBank/DDBJ databases">
        <authorList>
            <consortium name="NCBI Genome Project"/>
        </authorList>
    </citation>
    <scope>NUCLEOTIDE SEQUENCE</scope>
    <source>
        <strain evidence="5">CBS 781.70</strain>
    </source>
</reference>
<dbReference type="RefSeq" id="XP_033535320.1">
    <property type="nucleotide sequence ID" value="XM_033682783.1"/>
</dbReference>
<accession>A0A6G1G780</accession>
<evidence type="ECO:0000313" key="3">
    <source>
        <dbReference type="EMBL" id="KAF1813689.1"/>
    </source>
</evidence>
<feature type="compositionally biased region" description="Basic and acidic residues" evidence="1">
    <location>
        <begin position="795"/>
        <end position="806"/>
    </location>
</feature>
<name>A0A6G1G780_9PEZI</name>
<feature type="compositionally biased region" description="Basic and acidic residues" evidence="1">
    <location>
        <begin position="581"/>
        <end position="590"/>
    </location>
</feature>
<dbReference type="OrthoDB" id="5368821at2759"/>
<dbReference type="EMBL" id="ML975154">
    <property type="protein sequence ID" value="KAF1813689.1"/>
    <property type="molecule type" value="Genomic_DNA"/>
</dbReference>
<keyword evidence="4" id="KW-1185">Reference proteome</keyword>
<evidence type="ECO:0000313" key="4">
    <source>
        <dbReference type="Proteomes" id="UP000504638"/>
    </source>
</evidence>
<feature type="region of interest" description="Disordered" evidence="1">
    <location>
        <begin position="161"/>
        <end position="186"/>
    </location>
</feature>
<feature type="compositionally biased region" description="Basic and acidic residues" evidence="1">
    <location>
        <begin position="409"/>
        <end position="421"/>
    </location>
</feature>
<dbReference type="InterPro" id="IPR055781">
    <property type="entry name" value="DUF7357"/>
</dbReference>
<feature type="compositionally biased region" description="Polar residues" evidence="1">
    <location>
        <begin position="310"/>
        <end position="335"/>
    </location>
</feature>
<evidence type="ECO:0000259" key="2">
    <source>
        <dbReference type="Pfam" id="PF24054"/>
    </source>
</evidence>
<organism evidence="3">
    <name type="scientific">Eremomyces bilateralis CBS 781.70</name>
    <dbReference type="NCBI Taxonomy" id="1392243"/>
    <lineage>
        <taxon>Eukaryota</taxon>
        <taxon>Fungi</taxon>
        <taxon>Dikarya</taxon>
        <taxon>Ascomycota</taxon>
        <taxon>Pezizomycotina</taxon>
        <taxon>Dothideomycetes</taxon>
        <taxon>Dothideomycetes incertae sedis</taxon>
        <taxon>Eremomycetales</taxon>
        <taxon>Eremomycetaceae</taxon>
        <taxon>Eremomyces</taxon>
    </lineage>
</organism>
<evidence type="ECO:0000313" key="5">
    <source>
        <dbReference type="RefSeq" id="XP_033535320.1"/>
    </source>
</evidence>
<reference evidence="3 5" key="1">
    <citation type="submission" date="2020-01" db="EMBL/GenBank/DDBJ databases">
        <authorList>
            <consortium name="DOE Joint Genome Institute"/>
            <person name="Haridas S."/>
            <person name="Albert R."/>
            <person name="Binder M."/>
            <person name="Bloem J."/>
            <person name="Labutti K."/>
            <person name="Salamov A."/>
            <person name="Andreopoulos B."/>
            <person name="Baker S.E."/>
            <person name="Barry K."/>
            <person name="Bills G."/>
            <person name="Bluhm B.H."/>
            <person name="Cannon C."/>
            <person name="Castanera R."/>
            <person name="Culley D.E."/>
            <person name="Daum C."/>
            <person name="Ezra D."/>
            <person name="Gonzalez J.B."/>
            <person name="Henrissat B."/>
            <person name="Kuo A."/>
            <person name="Liang C."/>
            <person name="Lipzen A."/>
            <person name="Lutzoni F."/>
            <person name="Magnuson J."/>
            <person name="Mondo S."/>
            <person name="Nolan M."/>
            <person name="Ohm R."/>
            <person name="Pangilinan J."/>
            <person name="Park H.-J."/>
            <person name="Ramirez L."/>
            <person name="Alfaro M."/>
            <person name="Sun H."/>
            <person name="Tritt A."/>
            <person name="Yoshinaga Y."/>
            <person name="Zwiers L.-H."/>
            <person name="Turgeon B.G."/>
            <person name="Goodwin S.B."/>
            <person name="Spatafora J.W."/>
            <person name="Crous P.W."/>
            <person name="Grigoriev I.V."/>
        </authorList>
    </citation>
    <scope>NUCLEOTIDE SEQUENCE</scope>
    <source>
        <strain evidence="3 5">CBS 781.70</strain>
    </source>
</reference>
<feature type="region of interest" description="Disordered" evidence="1">
    <location>
        <begin position="749"/>
        <end position="822"/>
    </location>
</feature>
<feature type="compositionally biased region" description="Basic and acidic residues" evidence="1">
    <location>
        <begin position="519"/>
        <end position="537"/>
    </location>
</feature>
<feature type="compositionally biased region" description="Basic and acidic residues" evidence="1">
    <location>
        <begin position="661"/>
        <end position="671"/>
    </location>
</feature>
<feature type="region of interest" description="Disordered" evidence="1">
    <location>
        <begin position="655"/>
        <end position="714"/>
    </location>
</feature>
<feature type="compositionally biased region" description="Basic residues" evidence="1">
    <location>
        <begin position="752"/>
        <end position="763"/>
    </location>
</feature>
<gene>
    <name evidence="3 5" type="ORF">P152DRAFT_513085</name>
</gene>
<proteinExistence type="predicted"/>
<sequence>MRLRLRISRHKLPPANVIWTVAEAANGVPCSVVGFLERVNEIIPLVSSSWGLEDYVVELDGFECLHFRAVTEVFKDEDTVIIRPLETSEYRARQFSGRHQISVAGAHLVDGIPFGRRYIRQPRRPALHIPSRKHRHLTPTESEELTISDDEHDVAVRGMIEEGTVDETVESHEAASTLGKRKRPDSLKSVRFDTATALFGSEDDEDEEDDLDFELDSPALTGLSQNSQNSENEPSSLLSETESDLSSSESSATTSSSSSSDDSDDSDDSDGSLSSLVASLSRRSQAVREKIPTNNAATPTATTSAKSKTPQQMEKGTVLKQETTKIPQPVASTHTLPGAGKPETQSRNARKRDSRRLRQLKDEGLIHPDATISDMKTGGICRPRNEIANTAHTTSSITPSTTGLESDPEERSKTEPHKDIDEEKETEGMNDVSDDVASEAPSEEPIVKPQDAAMTVALSSRNSESSITKKDKKKDKATDMDAIEGGAEGVKPQESKSAQIPEEAAGADGKGKKKKKDKKERAKKEKFKPDSQEKPADHSPTANGSLVADGVSVDDSHLHDVADSSAMAILEPQIVTRSRKSRDGSTHDFELSGSNASIVNGETPIERTPLVTPLSKAVEAGKSFAVPTSSSPEESAPKRSRLDIAGSRRLLFGSLGIRTPKTPEEEKEARAKLAAQAQRPGLAKLKQKLDVETAATTPGAESEPPVDPHSDEWKKKIDLDAVECVDEGIELSTPPYPFRNLWDPQYEGWHSQSKKSKKRKRNTRNSYGDDHDAYGPGTGPGTDYADEPPDNSLHYNDDYNDDHNEYYDDAEPAPHLQGPAADHEETVKVTRVRGDFSIPTVPRHVAKYPVLKKAHLSPGTIVLFKQLDCSEATKWAPTISDYRSARIEAVEADGTVVLRLAANYVPRTTKRFVGGKRVFSGFEDVEADEEEEEEDEGVREVVFEELLEARLLKGGRAVDDGLAHQGNVQVPGAMSDKAAVTAEGDEVPMDGAGTDGIAVTPMLETAA</sequence>
<feature type="compositionally biased region" description="Low complexity" evidence="1">
    <location>
        <begin position="223"/>
        <end position="260"/>
    </location>
</feature>
<feature type="domain" description="DUF7357" evidence="2">
    <location>
        <begin position="1"/>
        <end position="132"/>
    </location>
</feature>
<feature type="region of interest" description="Disordered" evidence="1">
    <location>
        <begin position="218"/>
        <end position="605"/>
    </location>
</feature>
<feature type="compositionally biased region" description="Polar residues" evidence="1">
    <location>
        <begin position="387"/>
        <end position="404"/>
    </location>
</feature>
<feature type="compositionally biased region" description="Basic residues" evidence="1">
    <location>
        <begin position="348"/>
        <end position="358"/>
    </location>
</feature>
<evidence type="ECO:0000256" key="1">
    <source>
        <dbReference type="SAM" id="MobiDB-lite"/>
    </source>
</evidence>
<dbReference type="AlphaFoldDB" id="A0A6G1G780"/>
<feature type="compositionally biased region" description="Acidic residues" evidence="1">
    <location>
        <begin position="261"/>
        <end position="270"/>
    </location>
</feature>
<reference evidence="5" key="3">
    <citation type="submission" date="2025-04" db="UniProtKB">
        <authorList>
            <consortium name="RefSeq"/>
        </authorList>
    </citation>
    <scope>IDENTIFICATION</scope>
    <source>
        <strain evidence="5">CBS 781.70</strain>
    </source>
</reference>
<dbReference type="Pfam" id="PF24054">
    <property type="entry name" value="DUF7357"/>
    <property type="match status" value="1"/>
</dbReference>
<feature type="compositionally biased region" description="Polar residues" evidence="1">
    <location>
        <begin position="457"/>
        <end position="466"/>
    </location>
</feature>
<feature type="compositionally biased region" description="Low complexity" evidence="1">
    <location>
        <begin position="271"/>
        <end position="284"/>
    </location>
</feature>
<feature type="compositionally biased region" description="Low complexity" evidence="1">
    <location>
        <begin position="292"/>
        <end position="309"/>
    </location>
</feature>
<dbReference type="Proteomes" id="UP000504638">
    <property type="component" value="Unplaced"/>
</dbReference>
<dbReference type="GeneID" id="54423353"/>